<evidence type="ECO:0000256" key="1">
    <source>
        <dbReference type="ARBA" id="ARBA00023125"/>
    </source>
</evidence>
<gene>
    <name evidence="2" type="ORF">METZ01_LOCUS489225</name>
</gene>
<dbReference type="Gene3D" id="4.10.520.10">
    <property type="entry name" value="IHF-like DNA-binding proteins"/>
    <property type="match status" value="1"/>
</dbReference>
<protein>
    <recommendedName>
        <fullName evidence="3">Integration host factor</fullName>
    </recommendedName>
</protein>
<dbReference type="AlphaFoldDB" id="A0A383CW33"/>
<name>A0A383CW33_9ZZZZ</name>
<sequence>MTKDELINSVIKGCKDPNLTKRLTGDVLDATFESIRKAIKKDKRFTYPGFGTFTVRNRKARKGRNPQTGEEIKINASKTVGFKPAPTLKNSL</sequence>
<dbReference type="InterPro" id="IPR020816">
    <property type="entry name" value="Histone-like_DNA-bd_CS"/>
</dbReference>
<dbReference type="PRINTS" id="PR01727">
    <property type="entry name" value="DNABINDINGHU"/>
</dbReference>
<proteinExistence type="predicted"/>
<dbReference type="EMBL" id="UINC01212168">
    <property type="protein sequence ID" value="SVE36371.1"/>
    <property type="molecule type" value="Genomic_DNA"/>
</dbReference>
<dbReference type="InterPro" id="IPR000119">
    <property type="entry name" value="Hist_DNA-bd"/>
</dbReference>
<dbReference type="CDD" id="cd13831">
    <property type="entry name" value="HU"/>
    <property type="match status" value="1"/>
</dbReference>
<dbReference type="PROSITE" id="PS00045">
    <property type="entry name" value="HISTONE_LIKE"/>
    <property type="match status" value="1"/>
</dbReference>
<dbReference type="GO" id="GO:0003677">
    <property type="term" value="F:DNA binding"/>
    <property type="evidence" value="ECO:0007669"/>
    <property type="project" value="UniProtKB-KW"/>
</dbReference>
<dbReference type="SMART" id="SM00411">
    <property type="entry name" value="BHL"/>
    <property type="match status" value="1"/>
</dbReference>
<reference evidence="2" key="1">
    <citation type="submission" date="2018-05" db="EMBL/GenBank/DDBJ databases">
        <authorList>
            <person name="Lanie J.A."/>
            <person name="Ng W.-L."/>
            <person name="Kazmierczak K.M."/>
            <person name="Andrzejewski T.M."/>
            <person name="Davidsen T.M."/>
            <person name="Wayne K.J."/>
            <person name="Tettelin H."/>
            <person name="Glass J.I."/>
            <person name="Rusch D."/>
            <person name="Podicherti R."/>
            <person name="Tsui H.-C.T."/>
            <person name="Winkler M.E."/>
        </authorList>
    </citation>
    <scope>NUCLEOTIDE SEQUENCE</scope>
</reference>
<dbReference type="InterPro" id="IPR010992">
    <property type="entry name" value="IHF-like_DNA-bd_dom_sf"/>
</dbReference>
<organism evidence="2">
    <name type="scientific">marine metagenome</name>
    <dbReference type="NCBI Taxonomy" id="408172"/>
    <lineage>
        <taxon>unclassified sequences</taxon>
        <taxon>metagenomes</taxon>
        <taxon>ecological metagenomes</taxon>
    </lineage>
</organism>
<dbReference type="Pfam" id="PF00216">
    <property type="entry name" value="Bac_DNA_binding"/>
    <property type="match status" value="1"/>
</dbReference>
<accession>A0A383CW33</accession>
<dbReference type="PANTHER" id="PTHR33175:SF3">
    <property type="entry name" value="DNA-BINDING PROTEIN HU-BETA"/>
    <property type="match status" value="1"/>
</dbReference>
<keyword evidence="1" id="KW-0238">DNA-binding</keyword>
<dbReference type="GO" id="GO:0030527">
    <property type="term" value="F:structural constituent of chromatin"/>
    <property type="evidence" value="ECO:0007669"/>
    <property type="project" value="InterPro"/>
</dbReference>
<dbReference type="GO" id="GO:0005829">
    <property type="term" value="C:cytosol"/>
    <property type="evidence" value="ECO:0007669"/>
    <property type="project" value="TreeGrafter"/>
</dbReference>
<evidence type="ECO:0008006" key="3">
    <source>
        <dbReference type="Google" id="ProtNLM"/>
    </source>
</evidence>
<evidence type="ECO:0000313" key="2">
    <source>
        <dbReference type="EMBL" id="SVE36371.1"/>
    </source>
</evidence>
<dbReference type="PANTHER" id="PTHR33175">
    <property type="entry name" value="DNA-BINDING PROTEIN HU"/>
    <property type="match status" value="1"/>
</dbReference>
<dbReference type="SUPFAM" id="SSF47729">
    <property type="entry name" value="IHF-like DNA-binding proteins"/>
    <property type="match status" value="1"/>
</dbReference>